<reference evidence="2" key="1">
    <citation type="submission" date="2017-01" db="EMBL/GenBank/DDBJ databases">
        <authorList>
            <person name="Wang Y."/>
            <person name="White M."/>
            <person name="Kvist S."/>
            <person name="Moncalvo J.-M."/>
        </authorList>
    </citation>
    <scope>NUCLEOTIDE SEQUENCE [LARGE SCALE GENOMIC DNA]</scope>
    <source>
        <strain evidence="2">ID-206-W2</strain>
    </source>
</reference>
<accession>A0A1R1XYC5</accession>
<dbReference type="Proteomes" id="UP000187429">
    <property type="component" value="Unassembled WGS sequence"/>
</dbReference>
<sequence>MNQKAINQISVNQEQFNELSEMFKQLLREIQHSAEPDDPFISTRIPITDLAVYPELNEALPSIEEDFYRTKLSEEEKKEAIHSCHRCSSMNYQPPPLNDSASAA</sequence>
<keyword evidence="2" id="KW-1185">Reference proteome</keyword>
<evidence type="ECO:0000313" key="2">
    <source>
        <dbReference type="Proteomes" id="UP000187429"/>
    </source>
</evidence>
<proteinExistence type="predicted"/>
<dbReference type="AlphaFoldDB" id="A0A1R1XYC5"/>
<comment type="caution">
    <text evidence="1">The sequence shown here is derived from an EMBL/GenBank/DDBJ whole genome shotgun (WGS) entry which is preliminary data.</text>
</comment>
<name>A0A1R1XYC5_9FUNG</name>
<organism evidence="1 2">
    <name type="scientific">Smittium culicis</name>
    <dbReference type="NCBI Taxonomy" id="133412"/>
    <lineage>
        <taxon>Eukaryota</taxon>
        <taxon>Fungi</taxon>
        <taxon>Fungi incertae sedis</taxon>
        <taxon>Zoopagomycota</taxon>
        <taxon>Kickxellomycotina</taxon>
        <taxon>Harpellomycetes</taxon>
        <taxon>Harpellales</taxon>
        <taxon>Legeriomycetaceae</taxon>
        <taxon>Smittium</taxon>
    </lineage>
</organism>
<feature type="non-terminal residue" evidence="1">
    <location>
        <position position="104"/>
    </location>
</feature>
<dbReference type="OrthoDB" id="5545891at2759"/>
<evidence type="ECO:0000313" key="1">
    <source>
        <dbReference type="EMBL" id="OMJ19618.1"/>
    </source>
</evidence>
<protein>
    <submittedName>
        <fullName evidence="1">Uncharacterized protein</fullName>
    </submittedName>
</protein>
<gene>
    <name evidence="1" type="ORF">AYI69_g6555</name>
</gene>
<dbReference type="EMBL" id="LSSM01002956">
    <property type="protein sequence ID" value="OMJ19618.1"/>
    <property type="molecule type" value="Genomic_DNA"/>
</dbReference>